<dbReference type="AlphaFoldDB" id="A0A0C2I704"/>
<evidence type="ECO:0000313" key="2">
    <source>
        <dbReference type="Proteomes" id="UP000031668"/>
    </source>
</evidence>
<accession>A0A0C2I704</accession>
<sequence length="212" mass="24154">MATFLVIVHSNVTKYEPFLLSTPENTKVCDLKLKIANIIGLEQFRSELVFSGVLTNKNDESPLETAYKSSQSSEIYPINVSVPAKRMKLVKLPHELMIKNIDNIKSFCSDTENMNMTLPPNLLHSFHRQAVNFLAASLICDRETERLFPAWLSNSIRRKQPKSSDEEYMRICSQAFDFLFAYFDGLYLSDALYNSSGCLPLGFSFRSADWAN</sequence>
<dbReference type="Proteomes" id="UP000031668">
    <property type="component" value="Unassembled WGS sequence"/>
</dbReference>
<comment type="caution">
    <text evidence="1">The sequence shown here is derived from an EMBL/GenBank/DDBJ whole genome shotgun (WGS) entry which is preliminary data.</text>
</comment>
<proteinExistence type="predicted"/>
<name>A0A0C2I704_THEKT</name>
<evidence type="ECO:0000313" key="1">
    <source>
        <dbReference type="EMBL" id="KII60983.1"/>
    </source>
</evidence>
<keyword evidence="2" id="KW-1185">Reference proteome</keyword>
<gene>
    <name evidence="1" type="ORF">RF11_13956</name>
</gene>
<reference evidence="1 2" key="1">
    <citation type="journal article" date="2014" name="Genome Biol. Evol.">
        <title>The genome of the myxosporean Thelohanellus kitauei shows adaptations to nutrient acquisition within its fish host.</title>
        <authorList>
            <person name="Yang Y."/>
            <person name="Xiong J."/>
            <person name="Zhou Z."/>
            <person name="Huo F."/>
            <person name="Miao W."/>
            <person name="Ran C."/>
            <person name="Liu Y."/>
            <person name="Zhang J."/>
            <person name="Feng J."/>
            <person name="Wang M."/>
            <person name="Wang M."/>
            <person name="Wang L."/>
            <person name="Yao B."/>
        </authorList>
    </citation>
    <scope>NUCLEOTIDE SEQUENCE [LARGE SCALE GENOMIC DNA]</scope>
    <source>
        <strain evidence="1">Wuqing</strain>
    </source>
</reference>
<protein>
    <recommendedName>
        <fullName evidence="3">Ubiquitin-like domain-containing protein</fullName>
    </recommendedName>
</protein>
<evidence type="ECO:0008006" key="3">
    <source>
        <dbReference type="Google" id="ProtNLM"/>
    </source>
</evidence>
<organism evidence="1 2">
    <name type="scientific">Thelohanellus kitauei</name>
    <name type="common">Myxosporean</name>
    <dbReference type="NCBI Taxonomy" id="669202"/>
    <lineage>
        <taxon>Eukaryota</taxon>
        <taxon>Metazoa</taxon>
        <taxon>Cnidaria</taxon>
        <taxon>Myxozoa</taxon>
        <taxon>Myxosporea</taxon>
        <taxon>Bivalvulida</taxon>
        <taxon>Platysporina</taxon>
        <taxon>Myxobolidae</taxon>
        <taxon>Thelohanellus</taxon>
    </lineage>
</organism>
<dbReference type="EMBL" id="JWZT01005390">
    <property type="protein sequence ID" value="KII60983.1"/>
    <property type="molecule type" value="Genomic_DNA"/>
</dbReference>